<dbReference type="InterPro" id="IPR023772">
    <property type="entry name" value="DNA-bd_HTH_TetR-type_CS"/>
</dbReference>
<dbReference type="Proteomes" id="UP000234748">
    <property type="component" value="Unassembled WGS sequence"/>
</dbReference>
<keyword evidence="3 5" id="KW-0238">DNA-binding</keyword>
<accession>A0A2N5MA82</accession>
<keyword evidence="8" id="KW-1185">Reference proteome</keyword>
<dbReference type="EMBL" id="PGUY01000010">
    <property type="protein sequence ID" value="PLT31282.1"/>
    <property type="molecule type" value="Genomic_DNA"/>
</dbReference>
<keyword evidence="2" id="KW-0805">Transcription regulation</keyword>
<keyword evidence="1" id="KW-0678">Repressor</keyword>
<evidence type="ECO:0000256" key="5">
    <source>
        <dbReference type="PROSITE-ProRule" id="PRU00335"/>
    </source>
</evidence>
<dbReference type="FunFam" id="1.10.10.60:FF:000141">
    <property type="entry name" value="TetR family transcriptional regulator"/>
    <property type="match status" value="1"/>
</dbReference>
<reference evidence="7 8" key="1">
    <citation type="submission" date="2017-11" db="EMBL/GenBank/DDBJ databases">
        <title>Comparitive Functional Genomics of Dry Heat Resistant strains isolated from the Viking Spacecraft.</title>
        <authorList>
            <person name="Seuylemezian A."/>
            <person name="Cooper K."/>
            <person name="Vaishampayan P."/>
        </authorList>
    </citation>
    <scope>NUCLEOTIDE SEQUENCE [LARGE SCALE GENOMIC DNA]</scope>
    <source>
        <strain evidence="7 8">V1-29</strain>
    </source>
</reference>
<dbReference type="InterPro" id="IPR009057">
    <property type="entry name" value="Homeodomain-like_sf"/>
</dbReference>
<dbReference type="PRINTS" id="PR00455">
    <property type="entry name" value="HTHTETR"/>
</dbReference>
<dbReference type="GO" id="GO:0003677">
    <property type="term" value="F:DNA binding"/>
    <property type="evidence" value="ECO:0007669"/>
    <property type="project" value="UniProtKB-UniRule"/>
</dbReference>
<evidence type="ECO:0000313" key="8">
    <source>
        <dbReference type="Proteomes" id="UP000234748"/>
    </source>
</evidence>
<evidence type="ECO:0000259" key="6">
    <source>
        <dbReference type="PROSITE" id="PS50977"/>
    </source>
</evidence>
<gene>
    <name evidence="7" type="ORF">CUU66_03675</name>
</gene>
<keyword evidence="4" id="KW-0804">Transcription</keyword>
<dbReference type="AlphaFoldDB" id="A0A2N5MA82"/>
<dbReference type="Gene3D" id="1.10.357.10">
    <property type="entry name" value="Tetracycline Repressor, domain 2"/>
    <property type="match status" value="1"/>
</dbReference>
<feature type="DNA-binding region" description="H-T-H motif" evidence="5">
    <location>
        <begin position="25"/>
        <end position="44"/>
    </location>
</feature>
<organism evidence="7 8">
    <name type="scientific">Peribacillus deserti</name>
    <dbReference type="NCBI Taxonomy" id="673318"/>
    <lineage>
        <taxon>Bacteria</taxon>
        <taxon>Bacillati</taxon>
        <taxon>Bacillota</taxon>
        <taxon>Bacilli</taxon>
        <taxon>Bacillales</taxon>
        <taxon>Bacillaceae</taxon>
        <taxon>Peribacillus</taxon>
    </lineage>
</organism>
<dbReference type="PROSITE" id="PS01081">
    <property type="entry name" value="HTH_TETR_1"/>
    <property type="match status" value="1"/>
</dbReference>
<dbReference type="GO" id="GO:0045892">
    <property type="term" value="P:negative regulation of DNA-templated transcription"/>
    <property type="evidence" value="ECO:0007669"/>
    <property type="project" value="UniProtKB-ARBA"/>
</dbReference>
<evidence type="ECO:0000313" key="7">
    <source>
        <dbReference type="EMBL" id="PLT31282.1"/>
    </source>
</evidence>
<dbReference type="RefSeq" id="WP_101640319.1">
    <property type="nucleotide sequence ID" value="NZ_PGUY01000010.1"/>
</dbReference>
<dbReference type="PANTHER" id="PTHR43479">
    <property type="entry name" value="ACREF/ENVCD OPERON REPRESSOR-RELATED"/>
    <property type="match status" value="1"/>
</dbReference>
<comment type="caution">
    <text evidence="7">The sequence shown here is derived from an EMBL/GenBank/DDBJ whole genome shotgun (WGS) entry which is preliminary data.</text>
</comment>
<feature type="domain" description="HTH tetR-type" evidence="6">
    <location>
        <begin position="2"/>
        <end position="62"/>
    </location>
</feature>
<dbReference type="InterPro" id="IPR050624">
    <property type="entry name" value="HTH-type_Tx_Regulator"/>
</dbReference>
<protein>
    <submittedName>
        <fullName evidence="7">TetR/AcrR family transcriptional regulator</fullName>
    </submittedName>
</protein>
<evidence type="ECO:0000256" key="2">
    <source>
        <dbReference type="ARBA" id="ARBA00023015"/>
    </source>
</evidence>
<sequence>MKDRKQHVIKMAHQLFIEKGYQATSIQDILDHSGISKGTFYNYFSSKTELLIALFKSLFKQLEKERNDLLTGQDPANIDIFIKQIELQMRTNRTNKLISLFEEVIVSNDADLKQYMNQGHLKMLRWIYSRFIDIFGEDKKPCLLDCAIMFLGILKSTLRYDSLTHDPNRSIHQVVRYSVERVAATVQEVSKTSEILFHAETLDNLLPPSQKNDQMYRQALHLTVADLKKDLPDKDKDKYLELLDFVQDELLHTRSPRKFLIESALLSLKGNKVLCSKQELQKLAQLTADYFNQMEFSE</sequence>
<evidence type="ECO:0000256" key="1">
    <source>
        <dbReference type="ARBA" id="ARBA00022491"/>
    </source>
</evidence>
<evidence type="ECO:0000256" key="3">
    <source>
        <dbReference type="ARBA" id="ARBA00023125"/>
    </source>
</evidence>
<evidence type="ECO:0000256" key="4">
    <source>
        <dbReference type="ARBA" id="ARBA00023163"/>
    </source>
</evidence>
<dbReference type="SUPFAM" id="SSF46689">
    <property type="entry name" value="Homeodomain-like"/>
    <property type="match status" value="1"/>
</dbReference>
<dbReference type="OrthoDB" id="9812993at2"/>
<dbReference type="Pfam" id="PF00440">
    <property type="entry name" value="TetR_N"/>
    <property type="match status" value="1"/>
</dbReference>
<name>A0A2N5MA82_9BACI</name>
<dbReference type="PANTHER" id="PTHR43479:SF22">
    <property type="entry name" value="TRANSCRIPTIONAL REGULATOR, TETR FAMILY"/>
    <property type="match status" value="1"/>
</dbReference>
<dbReference type="PROSITE" id="PS50977">
    <property type="entry name" value="HTH_TETR_2"/>
    <property type="match status" value="1"/>
</dbReference>
<proteinExistence type="predicted"/>
<dbReference type="InterPro" id="IPR001647">
    <property type="entry name" value="HTH_TetR"/>
</dbReference>